<sequence length="359" mass="40469">MHRLDRDRARRIAVRAQLLTEPRPAGIVETIDALTLVNVDPTAAVAPSADHVLWSRLGWPYRPADLTRAVEVDRAVFEWAGFLRPMTDLPLYRPLMRAWPPYREHREWLAANARFRQDVLDRLRADGPLRTGEIPDTAAVSWRSSGWTADRNVSQMLEFLVLGGEVALAGRDGRERLWDLSERIYPPDEELLSDEDAAHRRAQRRLGALGIARPKAPKQPVEPFDVGEAGEPAVVDGVEGPWRVDPAQLAQDDARAGRTVLLSPFDRFVFDRARAVDLFGFEYILEMYKPAAKRRWGYFALPILHDDRLVGKLDAKADRKAAVLRVNAIHEDERFTEEVAAGVDAAIADLADWLGLERA</sequence>
<name>A0ABP7AB76_9MICO</name>
<protein>
    <submittedName>
        <fullName evidence="1">Winged helix-turn-helix domain-containing protein</fullName>
    </submittedName>
</protein>
<accession>A0ABP7AB76</accession>
<dbReference type="PANTHER" id="PTHR30528:SF0">
    <property type="entry name" value="CYTOPLASMIC PROTEIN"/>
    <property type="match status" value="1"/>
</dbReference>
<gene>
    <name evidence="1" type="ORF">GCM10022200_09120</name>
</gene>
<evidence type="ECO:0000313" key="1">
    <source>
        <dbReference type="EMBL" id="GAA3628727.1"/>
    </source>
</evidence>
<reference evidence="2" key="1">
    <citation type="journal article" date="2019" name="Int. J. Syst. Evol. Microbiol.">
        <title>The Global Catalogue of Microorganisms (GCM) 10K type strain sequencing project: providing services to taxonomists for standard genome sequencing and annotation.</title>
        <authorList>
            <consortium name="The Broad Institute Genomics Platform"/>
            <consortium name="The Broad Institute Genome Sequencing Center for Infectious Disease"/>
            <person name="Wu L."/>
            <person name="Ma J."/>
        </authorList>
    </citation>
    <scope>NUCLEOTIDE SEQUENCE [LARGE SCALE GENOMIC DNA]</scope>
    <source>
        <strain evidence="2">JCM 16544</strain>
    </source>
</reference>
<organism evidence="1 2">
    <name type="scientific">Microbacterium awajiense</name>
    <dbReference type="NCBI Taxonomy" id="415214"/>
    <lineage>
        <taxon>Bacteria</taxon>
        <taxon>Bacillati</taxon>
        <taxon>Actinomycetota</taxon>
        <taxon>Actinomycetes</taxon>
        <taxon>Micrococcales</taxon>
        <taxon>Microbacteriaceae</taxon>
        <taxon>Microbacterium</taxon>
    </lineage>
</organism>
<dbReference type="EMBL" id="BAAAYU010000001">
    <property type="protein sequence ID" value="GAA3628727.1"/>
    <property type="molecule type" value="Genomic_DNA"/>
</dbReference>
<evidence type="ECO:0000313" key="2">
    <source>
        <dbReference type="Proteomes" id="UP001501697"/>
    </source>
</evidence>
<dbReference type="RefSeq" id="WP_344736706.1">
    <property type="nucleotide sequence ID" value="NZ_BAAAYU010000001.1"/>
</dbReference>
<comment type="caution">
    <text evidence="1">The sequence shown here is derived from an EMBL/GenBank/DDBJ whole genome shotgun (WGS) entry which is preliminary data.</text>
</comment>
<dbReference type="Pfam" id="PF06224">
    <property type="entry name" value="AlkZ-like"/>
    <property type="match status" value="1"/>
</dbReference>
<proteinExistence type="predicted"/>
<dbReference type="InterPro" id="IPR009351">
    <property type="entry name" value="AlkZ-like"/>
</dbReference>
<dbReference type="Proteomes" id="UP001501697">
    <property type="component" value="Unassembled WGS sequence"/>
</dbReference>
<keyword evidence="2" id="KW-1185">Reference proteome</keyword>
<dbReference type="PANTHER" id="PTHR30528">
    <property type="entry name" value="CYTOPLASMIC PROTEIN"/>
    <property type="match status" value="1"/>
</dbReference>